<dbReference type="AlphaFoldDB" id="W2RZ64"/>
<dbReference type="STRING" id="1220924.W2RZ64"/>
<dbReference type="eggNOG" id="KOG3017">
    <property type="taxonomic scope" value="Eukaryota"/>
</dbReference>
<feature type="signal peptide" evidence="2">
    <location>
        <begin position="1"/>
        <end position="23"/>
    </location>
</feature>
<dbReference type="Gene3D" id="3.40.33.10">
    <property type="entry name" value="CAP"/>
    <property type="match status" value="1"/>
</dbReference>
<keyword evidence="2" id="KW-0732">Signal</keyword>
<proteinExistence type="predicted"/>
<keyword evidence="5" id="KW-1185">Reference proteome</keyword>
<dbReference type="InterPro" id="IPR018244">
    <property type="entry name" value="Allrgn_V5/Tpx1_CS"/>
</dbReference>
<gene>
    <name evidence="4" type="ORF">HMPREF1541_03728</name>
</gene>
<dbReference type="Proteomes" id="UP000030752">
    <property type="component" value="Unassembled WGS sequence"/>
</dbReference>
<reference evidence="4 5" key="1">
    <citation type="submission" date="2013-03" db="EMBL/GenBank/DDBJ databases">
        <title>The Genome Sequence of Phialophora europaea CBS 101466.</title>
        <authorList>
            <consortium name="The Broad Institute Genomics Platform"/>
            <person name="Cuomo C."/>
            <person name="de Hoog S."/>
            <person name="Gorbushina A."/>
            <person name="Walker B."/>
            <person name="Young S.K."/>
            <person name="Zeng Q."/>
            <person name="Gargeya S."/>
            <person name="Fitzgerald M."/>
            <person name="Haas B."/>
            <person name="Abouelleil A."/>
            <person name="Allen A.W."/>
            <person name="Alvarado L."/>
            <person name="Arachchi H.M."/>
            <person name="Berlin A.M."/>
            <person name="Chapman S.B."/>
            <person name="Gainer-Dewar J."/>
            <person name="Goldberg J."/>
            <person name="Griggs A."/>
            <person name="Gujja S."/>
            <person name="Hansen M."/>
            <person name="Howarth C."/>
            <person name="Imamovic A."/>
            <person name="Ireland A."/>
            <person name="Larimer J."/>
            <person name="McCowan C."/>
            <person name="Murphy C."/>
            <person name="Pearson M."/>
            <person name="Poon T.W."/>
            <person name="Priest M."/>
            <person name="Roberts A."/>
            <person name="Saif S."/>
            <person name="Shea T."/>
            <person name="Sisk P."/>
            <person name="Sykes S."/>
            <person name="Wortman J."/>
            <person name="Nusbaum C."/>
            <person name="Birren B."/>
        </authorList>
    </citation>
    <scope>NUCLEOTIDE SEQUENCE [LARGE SCALE GENOMIC DNA]</scope>
    <source>
        <strain evidence="4 5">CBS 101466</strain>
    </source>
</reference>
<feature type="domain" description="SCP" evidence="3">
    <location>
        <begin position="185"/>
        <end position="333"/>
    </location>
</feature>
<organism evidence="4 5">
    <name type="scientific">Cyphellophora europaea (strain CBS 101466)</name>
    <name type="common">Phialophora europaea</name>
    <dbReference type="NCBI Taxonomy" id="1220924"/>
    <lineage>
        <taxon>Eukaryota</taxon>
        <taxon>Fungi</taxon>
        <taxon>Dikarya</taxon>
        <taxon>Ascomycota</taxon>
        <taxon>Pezizomycotina</taxon>
        <taxon>Eurotiomycetes</taxon>
        <taxon>Chaetothyriomycetidae</taxon>
        <taxon>Chaetothyriales</taxon>
        <taxon>Cyphellophoraceae</taxon>
        <taxon>Cyphellophora</taxon>
    </lineage>
</organism>
<dbReference type="EMBL" id="KB822719">
    <property type="protein sequence ID" value="ETN41791.1"/>
    <property type="molecule type" value="Genomic_DNA"/>
</dbReference>
<evidence type="ECO:0000256" key="2">
    <source>
        <dbReference type="SAM" id="SignalP"/>
    </source>
</evidence>
<dbReference type="OrthoDB" id="337038at2759"/>
<dbReference type="InterPro" id="IPR035940">
    <property type="entry name" value="CAP_sf"/>
</dbReference>
<dbReference type="InterPro" id="IPR001283">
    <property type="entry name" value="CRISP-related"/>
</dbReference>
<sequence length="351" mass="36104">MKYASVLAFGVLAVAQLEPSCESVVTETAYATYYYCPCSSTSSLASTLLSSSSSTTPGGNGVDPTLTGTQTTSTTPGGNGVDPTLTGTQTTSTASVDSSVSTSTTVSVSVSASSDSSASPITESSTSSSQISIADPPLTSVSLSSTTAPPPGQSTVSVSTTSQAPASTVGPAGTTQTISLSTLGDYQSRALFSHNLHRANATLAPLVWNATQALYAQQLAQTCVYGHSNAQGDGNYGQNIGAGFTAEQIPVMITNSMYNMEINNYPGPYGSDNIPFTLDSFRGWGHYSQIVWRDTTSVGCYTQRCDGGLANTGGNIPPLFTVCNYWPPGNVQGQWSRVGTPSGGASVQFIQ</sequence>
<evidence type="ECO:0000313" key="5">
    <source>
        <dbReference type="Proteomes" id="UP000030752"/>
    </source>
</evidence>
<feature type="compositionally biased region" description="Low complexity" evidence="1">
    <location>
        <begin position="65"/>
        <end position="76"/>
    </location>
</feature>
<dbReference type="HOGENOM" id="CLU_035730_5_0_1"/>
<dbReference type="CDD" id="cd05380">
    <property type="entry name" value="CAP_euk"/>
    <property type="match status" value="1"/>
</dbReference>
<dbReference type="RefSeq" id="XP_008716300.1">
    <property type="nucleotide sequence ID" value="XM_008718078.1"/>
</dbReference>
<dbReference type="Pfam" id="PF00188">
    <property type="entry name" value="CAP"/>
    <property type="match status" value="1"/>
</dbReference>
<feature type="chain" id="PRO_5004824688" description="SCP domain-containing protein" evidence="2">
    <location>
        <begin position="24"/>
        <end position="351"/>
    </location>
</feature>
<evidence type="ECO:0000313" key="4">
    <source>
        <dbReference type="EMBL" id="ETN41791.1"/>
    </source>
</evidence>
<dbReference type="PROSITE" id="PS01009">
    <property type="entry name" value="CRISP_1"/>
    <property type="match status" value="1"/>
</dbReference>
<evidence type="ECO:0000256" key="1">
    <source>
        <dbReference type="SAM" id="MobiDB-lite"/>
    </source>
</evidence>
<feature type="compositionally biased region" description="Low complexity" evidence="1">
    <location>
        <begin position="84"/>
        <end position="168"/>
    </location>
</feature>
<name>W2RZ64_CYPE1</name>
<dbReference type="GeneID" id="19971067"/>
<dbReference type="PANTHER" id="PTHR10334">
    <property type="entry name" value="CYSTEINE-RICH SECRETORY PROTEIN-RELATED"/>
    <property type="match status" value="1"/>
</dbReference>
<evidence type="ECO:0000259" key="3">
    <source>
        <dbReference type="SMART" id="SM00198"/>
    </source>
</evidence>
<dbReference type="SUPFAM" id="SSF55797">
    <property type="entry name" value="PR-1-like"/>
    <property type="match status" value="1"/>
</dbReference>
<dbReference type="InParanoid" id="W2RZ64"/>
<feature type="region of interest" description="Disordered" evidence="1">
    <location>
        <begin position="49"/>
        <end position="174"/>
    </location>
</feature>
<protein>
    <recommendedName>
        <fullName evidence="3">SCP domain-containing protein</fullName>
    </recommendedName>
</protein>
<dbReference type="GO" id="GO:0005576">
    <property type="term" value="C:extracellular region"/>
    <property type="evidence" value="ECO:0007669"/>
    <property type="project" value="InterPro"/>
</dbReference>
<dbReference type="InterPro" id="IPR014044">
    <property type="entry name" value="CAP_dom"/>
</dbReference>
<dbReference type="PRINTS" id="PR00837">
    <property type="entry name" value="V5TPXLIKE"/>
</dbReference>
<dbReference type="VEuPathDB" id="FungiDB:HMPREF1541_03728"/>
<accession>W2RZ64</accession>
<dbReference type="SMART" id="SM00198">
    <property type="entry name" value="SCP"/>
    <property type="match status" value="1"/>
</dbReference>